<proteinExistence type="predicted"/>
<keyword evidence="1" id="KW-1133">Transmembrane helix</keyword>
<feature type="transmembrane region" description="Helical" evidence="1">
    <location>
        <begin position="133"/>
        <end position="154"/>
    </location>
</feature>
<comment type="caution">
    <text evidence="2">The sequence shown here is derived from an EMBL/GenBank/DDBJ whole genome shotgun (WGS) entry which is preliminary data.</text>
</comment>
<keyword evidence="1" id="KW-0812">Transmembrane</keyword>
<sequence>MLWAALFVTAALAAVLAYVTMRVVPRLWLARFEKDAPEPLRSMLAQRDDLGTSPAEASHDGGGLASVVANYRRWERRNNPFAMSPQGVSGIENTRQRGVLCLRPYFLRVAFGCGSAFLCGIVLFSLWDVTLMAPTLVLGGALLLLSAASCIEVVNYRLVWEGDKVWYRGALGKSYTFTWDEVTCVSRCPQELAVRFGKVRVECVDVFADRAYEELAARHGGKLVFEPPHGYYSRTELVSFLLVIPLLLAALVAAFLFAPFRNIDSLGSGPYEVTPTNVHVEDDVYHMATLEHGPGTGWVWDDVLLGSADFVDVTRLREIERTGGKVLVWGYGTSIGTGTNNRFSCEQILDQDGNVILSHDALVASRREAEWFMAATGGLLIVFLALVDGIYALYHYAKQRRLPQEQPLEDFIASATAQSLSPKRRLL</sequence>
<feature type="transmembrane region" description="Helical" evidence="1">
    <location>
        <begin position="105"/>
        <end position="127"/>
    </location>
</feature>
<keyword evidence="1" id="KW-0472">Membrane</keyword>
<reference evidence="2 3" key="1">
    <citation type="submission" date="2013-08" db="EMBL/GenBank/DDBJ databases">
        <authorList>
            <person name="Durkin A.S."/>
            <person name="Haft D.R."/>
            <person name="McCorrison J."/>
            <person name="Torralba M."/>
            <person name="Gillis M."/>
            <person name="Haft D.H."/>
            <person name="Methe B."/>
            <person name="Sutton G."/>
            <person name="Nelson K.E."/>
        </authorList>
    </citation>
    <scope>NUCLEOTIDE SEQUENCE [LARGE SCALE GENOMIC DNA]</scope>
    <source>
        <strain evidence="2 3">F0195</strain>
    </source>
</reference>
<evidence type="ECO:0000313" key="3">
    <source>
        <dbReference type="Proteomes" id="UP000016638"/>
    </source>
</evidence>
<protein>
    <submittedName>
        <fullName evidence="2">Uncharacterized protein</fullName>
    </submittedName>
</protein>
<evidence type="ECO:0000256" key="1">
    <source>
        <dbReference type="SAM" id="Phobius"/>
    </source>
</evidence>
<dbReference type="Proteomes" id="UP000016638">
    <property type="component" value="Unassembled WGS sequence"/>
</dbReference>
<evidence type="ECO:0000313" key="2">
    <source>
        <dbReference type="EMBL" id="ERL06249.1"/>
    </source>
</evidence>
<dbReference type="STRING" id="1125712.HMPREF1316_0636"/>
<feature type="transmembrane region" description="Helical" evidence="1">
    <location>
        <begin position="237"/>
        <end position="258"/>
    </location>
</feature>
<keyword evidence="3" id="KW-1185">Reference proteome</keyword>
<dbReference type="AlphaFoldDB" id="U2SZN2"/>
<feature type="transmembrane region" description="Helical" evidence="1">
    <location>
        <begin position="371"/>
        <end position="394"/>
    </location>
</feature>
<gene>
    <name evidence="2" type="ORF">HMPREF1316_0636</name>
</gene>
<organism evidence="2 3">
    <name type="scientific">Olsenella profusa F0195</name>
    <dbReference type="NCBI Taxonomy" id="1125712"/>
    <lineage>
        <taxon>Bacteria</taxon>
        <taxon>Bacillati</taxon>
        <taxon>Actinomycetota</taxon>
        <taxon>Coriobacteriia</taxon>
        <taxon>Coriobacteriales</taxon>
        <taxon>Atopobiaceae</taxon>
        <taxon>Olsenella</taxon>
    </lineage>
</organism>
<dbReference type="EMBL" id="AWEZ01000069">
    <property type="protein sequence ID" value="ERL06249.1"/>
    <property type="molecule type" value="Genomic_DNA"/>
</dbReference>
<name>U2SZN2_9ACTN</name>
<accession>U2SZN2</accession>
<feature type="transmembrane region" description="Helical" evidence="1">
    <location>
        <begin position="6"/>
        <end position="24"/>
    </location>
</feature>
<dbReference type="PATRIC" id="fig|1125712.3.peg.2296"/>